<dbReference type="OrthoDB" id="5862626at2759"/>
<gene>
    <name evidence="2" type="ORF">DICVIV_12897</name>
</gene>
<proteinExistence type="predicted"/>
<evidence type="ECO:0000313" key="2">
    <source>
        <dbReference type="EMBL" id="KJH41131.1"/>
    </source>
</evidence>
<evidence type="ECO:0000256" key="1">
    <source>
        <dbReference type="SAM" id="MobiDB-lite"/>
    </source>
</evidence>
<feature type="compositionally biased region" description="Polar residues" evidence="1">
    <location>
        <begin position="171"/>
        <end position="180"/>
    </location>
</feature>
<organism evidence="2 3">
    <name type="scientific">Dictyocaulus viviparus</name>
    <name type="common">Bovine lungworm</name>
    <dbReference type="NCBI Taxonomy" id="29172"/>
    <lineage>
        <taxon>Eukaryota</taxon>
        <taxon>Metazoa</taxon>
        <taxon>Ecdysozoa</taxon>
        <taxon>Nematoda</taxon>
        <taxon>Chromadorea</taxon>
        <taxon>Rhabditida</taxon>
        <taxon>Rhabditina</taxon>
        <taxon>Rhabditomorpha</taxon>
        <taxon>Strongyloidea</taxon>
        <taxon>Metastrongylidae</taxon>
        <taxon>Dictyocaulus</taxon>
    </lineage>
</organism>
<feature type="region of interest" description="Disordered" evidence="1">
    <location>
        <begin position="168"/>
        <end position="202"/>
    </location>
</feature>
<protein>
    <submittedName>
        <fullName evidence="2">Uncharacterized protein</fullName>
    </submittedName>
</protein>
<sequence>MMFMEAAVNSLGKMVDDTTYFIWVENVAKASGNSKAISDVLDITGRLKSSERLRHAFTVFLLECMCALKIDDIIIMALIYANAVNKRMNNPISKPKKKHTPSSSIPDDNIVDSAMNRGKKNSSRESITSRKTSCSLQFRCQTNHSNDGSDNNASFEFHDHHLHQRIHRSKTSCVELSNKSSSDDVHRKTSHSTSSQSTSHHEGDRKLEICKFDLSFDNQHLNHYRGKRRSVSLNRNQWLNQIIEPEKYEDSWISVPYRIALRFIQKDARKSAHICDAACENFHETMFHVGS</sequence>
<evidence type="ECO:0000313" key="3">
    <source>
        <dbReference type="Proteomes" id="UP000053766"/>
    </source>
</evidence>
<accession>A0A0D8XFA9</accession>
<dbReference type="EMBL" id="KN716897">
    <property type="protein sequence ID" value="KJH41131.1"/>
    <property type="molecule type" value="Genomic_DNA"/>
</dbReference>
<name>A0A0D8XFA9_DICVI</name>
<dbReference type="Proteomes" id="UP000053766">
    <property type="component" value="Unassembled WGS sequence"/>
</dbReference>
<reference evidence="2 3" key="1">
    <citation type="submission" date="2013-11" db="EMBL/GenBank/DDBJ databases">
        <title>Draft genome of the bovine lungworm Dictyocaulus viviparus.</title>
        <authorList>
            <person name="Mitreva M."/>
        </authorList>
    </citation>
    <scope>NUCLEOTIDE SEQUENCE [LARGE SCALE GENOMIC DNA]</scope>
    <source>
        <strain evidence="2 3">HannoverDv2000</strain>
    </source>
</reference>
<reference evidence="3" key="2">
    <citation type="journal article" date="2016" name="Sci. Rep.">
        <title>Dictyocaulus viviparus genome, variome and transcriptome elucidate lungworm biology and support future intervention.</title>
        <authorList>
            <person name="McNulty S.N."/>
            <person name="Strube C."/>
            <person name="Rosa B.A."/>
            <person name="Martin J.C."/>
            <person name="Tyagi R."/>
            <person name="Choi Y.J."/>
            <person name="Wang Q."/>
            <person name="Hallsworth Pepin K."/>
            <person name="Zhang X."/>
            <person name="Ozersky P."/>
            <person name="Wilson R.K."/>
            <person name="Sternberg P.W."/>
            <person name="Gasser R.B."/>
            <person name="Mitreva M."/>
        </authorList>
    </citation>
    <scope>NUCLEOTIDE SEQUENCE [LARGE SCALE GENOMIC DNA]</scope>
    <source>
        <strain evidence="3">HannoverDv2000</strain>
    </source>
</reference>
<feature type="region of interest" description="Disordered" evidence="1">
    <location>
        <begin position="89"/>
        <end position="130"/>
    </location>
</feature>
<keyword evidence="3" id="KW-1185">Reference proteome</keyword>
<dbReference type="AlphaFoldDB" id="A0A0D8XFA9"/>